<dbReference type="PANTHER" id="PTHR30563">
    <property type="entry name" value="DNA RECOMBINATION PROTEIN RMUC"/>
    <property type="match status" value="1"/>
</dbReference>
<dbReference type="STRING" id="715226.ABI_23600"/>
<dbReference type="AlphaFoldDB" id="F4QNP0"/>
<sequence length="419" mass="46384">MVLALVFAGAWYLAFAEGRRLRTQKDEMADSLRRSEVEVAQLRERARALEEARTTMSEQFQLVSQQAMQVSADSLLKRAEEAFVAREKLAMEKMSSSLKPVAEHLTRFEAQVKAMEEARAGDTGGLKQQIADLLTASNATREVTQKLAGALRRGAGVQGRWGEEVLRNVLQAAGLSSRYDFIEQQNLDGDEGRRRPDVVVKLPGNSAEAVFVIDSKVNLTAYLEAAEATDEATRDLHLKRHAQALRAHVRDLSAKAYWDQFKDQVSPDFVVMFIPGDGLLSTALDHEPNLMTEAMDRKVIIVTPTTLFALCKAVAYGWRVEDQMKNANQIADLGRELYARLSVMGGHVGDLGSSLSRAVDKYNAFVGSLETKVLTQARRFEDLQVEHQGKSIPDLPSIETQPRAATKLQALSPAEDETV</sequence>
<evidence type="ECO:0000256" key="4">
    <source>
        <dbReference type="ARBA" id="ARBA00023054"/>
    </source>
</evidence>
<name>F4QNP0_9CAUL</name>
<evidence type="ECO:0000256" key="2">
    <source>
        <dbReference type="ARBA" id="ARBA00009840"/>
    </source>
</evidence>
<feature type="coiled-coil region" evidence="6">
    <location>
        <begin position="25"/>
        <end position="59"/>
    </location>
</feature>
<comment type="function">
    <text evidence="1">Involved in DNA recombination.</text>
</comment>
<evidence type="ECO:0000313" key="9">
    <source>
        <dbReference type="Proteomes" id="UP000006512"/>
    </source>
</evidence>
<keyword evidence="5" id="KW-0233">DNA recombination</keyword>
<accession>F4QNP0</accession>
<dbReference type="Pfam" id="PF02646">
    <property type="entry name" value="RmuC"/>
    <property type="match status" value="1"/>
</dbReference>
<evidence type="ECO:0000256" key="6">
    <source>
        <dbReference type="SAM" id="Coils"/>
    </source>
</evidence>
<dbReference type="HOGENOM" id="CLU_024057_1_0_5"/>
<evidence type="ECO:0000256" key="7">
    <source>
        <dbReference type="SAM" id="MobiDB-lite"/>
    </source>
</evidence>
<evidence type="ECO:0000256" key="5">
    <source>
        <dbReference type="ARBA" id="ARBA00023172"/>
    </source>
</evidence>
<comment type="similarity">
    <text evidence="2">Belongs to the RmuC family.</text>
</comment>
<keyword evidence="9" id="KW-1185">Reference proteome</keyword>
<feature type="region of interest" description="Disordered" evidence="7">
    <location>
        <begin position="391"/>
        <end position="419"/>
    </location>
</feature>
<evidence type="ECO:0000256" key="1">
    <source>
        <dbReference type="ARBA" id="ARBA00003416"/>
    </source>
</evidence>
<organism evidence="8 9">
    <name type="scientific">Asticcacaulis biprosthecium C19</name>
    <dbReference type="NCBI Taxonomy" id="715226"/>
    <lineage>
        <taxon>Bacteria</taxon>
        <taxon>Pseudomonadati</taxon>
        <taxon>Pseudomonadota</taxon>
        <taxon>Alphaproteobacteria</taxon>
        <taxon>Caulobacterales</taxon>
        <taxon>Caulobacteraceae</taxon>
        <taxon>Asticcacaulis</taxon>
    </lineage>
</organism>
<evidence type="ECO:0000256" key="3">
    <source>
        <dbReference type="ARBA" id="ARBA00021840"/>
    </source>
</evidence>
<reference evidence="9" key="1">
    <citation type="submission" date="2011-03" db="EMBL/GenBank/DDBJ databases">
        <title>Draft genome sequence of Brevundimonas diminuta.</title>
        <authorList>
            <person name="Brown P.J.B."/>
            <person name="Buechlein A."/>
            <person name="Hemmerich C."/>
            <person name="Brun Y.V."/>
        </authorList>
    </citation>
    <scope>NUCLEOTIDE SEQUENCE [LARGE SCALE GENOMIC DNA]</scope>
    <source>
        <strain evidence="9">C19</strain>
    </source>
</reference>
<protein>
    <recommendedName>
        <fullName evidence="3">DNA recombination protein RmuC homolog</fullName>
    </recommendedName>
</protein>
<dbReference type="InterPro" id="IPR003798">
    <property type="entry name" value="DNA_recombination_RmuC"/>
</dbReference>
<dbReference type="PANTHER" id="PTHR30563:SF0">
    <property type="entry name" value="DNA RECOMBINATION PROTEIN RMUC"/>
    <property type="match status" value="1"/>
</dbReference>
<dbReference type="EMBL" id="GL883078">
    <property type="protein sequence ID" value="EGF90948.1"/>
    <property type="molecule type" value="Genomic_DNA"/>
</dbReference>
<dbReference type="eggNOG" id="COG1322">
    <property type="taxonomic scope" value="Bacteria"/>
</dbReference>
<proteinExistence type="inferred from homology"/>
<evidence type="ECO:0000313" key="8">
    <source>
        <dbReference type="EMBL" id="EGF90948.1"/>
    </source>
</evidence>
<dbReference type="GO" id="GO:0006310">
    <property type="term" value="P:DNA recombination"/>
    <property type="evidence" value="ECO:0007669"/>
    <property type="project" value="UniProtKB-KW"/>
</dbReference>
<gene>
    <name evidence="8" type="ORF">ABI_23600</name>
</gene>
<keyword evidence="4 6" id="KW-0175">Coiled coil</keyword>
<dbReference type="Proteomes" id="UP000006512">
    <property type="component" value="Unassembled WGS sequence"/>
</dbReference>